<feature type="non-terminal residue" evidence="2">
    <location>
        <position position="1"/>
    </location>
</feature>
<dbReference type="AlphaFoldDB" id="A0A426Z913"/>
<protein>
    <submittedName>
        <fullName evidence="2">Uncharacterized protein</fullName>
    </submittedName>
</protein>
<sequence>GIESDLNRWVVNDGRTGERRSTLGRCRKSGEGEGGVGIGESGGEEKVASGKWEIEAAAQPSPWRRCSRLSDIFPLINWYWFRNSRKERLEEETPEIDRERERELEVDRERRPAASTAPLLLLWLCSQRQKAATEQKKKEYSRAGSDHSRGPLSSPFFLAPALPIVIAVTLPLDSKG</sequence>
<gene>
    <name evidence="2" type="ORF">B296_00044968</name>
</gene>
<comment type="caution">
    <text evidence="2">The sequence shown here is derived from an EMBL/GenBank/DDBJ whole genome shotgun (WGS) entry which is preliminary data.</text>
</comment>
<dbReference type="EMBL" id="AMZH03007782">
    <property type="protein sequence ID" value="RRT60446.1"/>
    <property type="molecule type" value="Genomic_DNA"/>
</dbReference>
<feature type="region of interest" description="Disordered" evidence="1">
    <location>
        <begin position="16"/>
        <end position="48"/>
    </location>
</feature>
<reference evidence="2 3" key="1">
    <citation type="journal article" date="2014" name="Agronomy (Basel)">
        <title>A Draft Genome Sequence for Ensete ventricosum, the Drought-Tolerant Tree Against Hunger.</title>
        <authorList>
            <person name="Harrison J."/>
            <person name="Moore K.A."/>
            <person name="Paszkiewicz K."/>
            <person name="Jones T."/>
            <person name="Grant M."/>
            <person name="Ambacheew D."/>
            <person name="Muzemil S."/>
            <person name="Studholme D.J."/>
        </authorList>
    </citation>
    <scope>NUCLEOTIDE SEQUENCE [LARGE SCALE GENOMIC DNA]</scope>
</reference>
<evidence type="ECO:0000256" key="1">
    <source>
        <dbReference type="SAM" id="MobiDB-lite"/>
    </source>
</evidence>
<evidence type="ECO:0000313" key="3">
    <source>
        <dbReference type="Proteomes" id="UP000287651"/>
    </source>
</evidence>
<accession>A0A426Z913</accession>
<feature type="compositionally biased region" description="Gly residues" evidence="1">
    <location>
        <begin position="32"/>
        <end position="41"/>
    </location>
</feature>
<evidence type="ECO:0000313" key="2">
    <source>
        <dbReference type="EMBL" id="RRT60446.1"/>
    </source>
</evidence>
<dbReference type="Proteomes" id="UP000287651">
    <property type="component" value="Unassembled WGS sequence"/>
</dbReference>
<proteinExistence type="predicted"/>
<organism evidence="2 3">
    <name type="scientific">Ensete ventricosum</name>
    <name type="common">Abyssinian banana</name>
    <name type="synonym">Musa ensete</name>
    <dbReference type="NCBI Taxonomy" id="4639"/>
    <lineage>
        <taxon>Eukaryota</taxon>
        <taxon>Viridiplantae</taxon>
        <taxon>Streptophyta</taxon>
        <taxon>Embryophyta</taxon>
        <taxon>Tracheophyta</taxon>
        <taxon>Spermatophyta</taxon>
        <taxon>Magnoliopsida</taxon>
        <taxon>Liliopsida</taxon>
        <taxon>Zingiberales</taxon>
        <taxon>Musaceae</taxon>
        <taxon>Ensete</taxon>
    </lineage>
</organism>
<name>A0A426Z913_ENSVE</name>